<dbReference type="GO" id="GO:0005634">
    <property type="term" value="C:nucleus"/>
    <property type="evidence" value="ECO:0007669"/>
    <property type="project" value="UniProtKB-SubCell"/>
</dbReference>
<keyword evidence="5" id="KW-1185">Reference proteome</keyword>
<dbReference type="InterPro" id="IPR036529">
    <property type="entry name" value="KIX_dom_sf"/>
</dbReference>
<dbReference type="GO" id="GO:0006355">
    <property type="term" value="P:regulation of DNA-templated transcription"/>
    <property type="evidence" value="ECO:0007669"/>
    <property type="project" value="InterPro"/>
</dbReference>
<comment type="subcellular location">
    <subcellularLocation>
        <location evidence="1">Nucleus</location>
    </subcellularLocation>
</comment>
<dbReference type="Pfam" id="PF16987">
    <property type="entry name" value="KIX_2"/>
    <property type="match status" value="1"/>
</dbReference>
<evidence type="ECO:0000256" key="1">
    <source>
        <dbReference type="ARBA" id="ARBA00004123"/>
    </source>
</evidence>
<name>A0A9R1XC95_LACSA</name>
<evidence type="ECO:0000313" key="5">
    <source>
        <dbReference type="Proteomes" id="UP000235145"/>
    </source>
</evidence>
<reference evidence="4 5" key="1">
    <citation type="journal article" date="2017" name="Nat. Commun.">
        <title>Genome assembly with in vitro proximity ligation data and whole-genome triplication in lettuce.</title>
        <authorList>
            <person name="Reyes-Chin-Wo S."/>
            <person name="Wang Z."/>
            <person name="Yang X."/>
            <person name="Kozik A."/>
            <person name="Arikit S."/>
            <person name="Song C."/>
            <person name="Xia L."/>
            <person name="Froenicke L."/>
            <person name="Lavelle D.O."/>
            <person name="Truco M.J."/>
            <person name="Xia R."/>
            <person name="Zhu S."/>
            <person name="Xu C."/>
            <person name="Xu H."/>
            <person name="Xu X."/>
            <person name="Cox K."/>
            <person name="Korf I."/>
            <person name="Meyers B.C."/>
            <person name="Michelmore R.W."/>
        </authorList>
    </citation>
    <scope>NUCLEOTIDE SEQUENCE [LARGE SCALE GENOMIC DNA]</scope>
    <source>
        <strain evidence="5">cv. Salinas</strain>
        <tissue evidence="4">Seedlings</tissue>
    </source>
</reference>
<proteinExistence type="predicted"/>
<dbReference type="AlphaFoldDB" id="A0A9R1XC95"/>
<sequence>MSSDCHISTLCRMDTLKRHPRFYGYEGLYELDKIAERFEEKIYAASTSQMLPMETRSQNTMPESNSVATSVNLSDGISGYIFI</sequence>
<protein>
    <recommendedName>
        <fullName evidence="3">Mediator complex subunit 15 KIX domain-containing protein</fullName>
    </recommendedName>
</protein>
<evidence type="ECO:0000313" key="4">
    <source>
        <dbReference type="EMBL" id="KAJ0207039.1"/>
    </source>
</evidence>
<dbReference type="Gene3D" id="1.10.246.20">
    <property type="entry name" value="Coactivator CBP, KIX domain"/>
    <property type="match status" value="1"/>
</dbReference>
<accession>A0A9R1XC95</accession>
<gene>
    <name evidence="4" type="ORF">LSAT_V11C500247310</name>
</gene>
<organism evidence="4 5">
    <name type="scientific">Lactuca sativa</name>
    <name type="common">Garden lettuce</name>
    <dbReference type="NCBI Taxonomy" id="4236"/>
    <lineage>
        <taxon>Eukaryota</taxon>
        <taxon>Viridiplantae</taxon>
        <taxon>Streptophyta</taxon>
        <taxon>Embryophyta</taxon>
        <taxon>Tracheophyta</taxon>
        <taxon>Spermatophyta</taxon>
        <taxon>Magnoliopsida</taxon>
        <taxon>eudicotyledons</taxon>
        <taxon>Gunneridae</taxon>
        <taxon>Pentapetalae</taxon>
        <taxon>asterids</taxon>
        <taxon>campanulids</taxon>
        <taxon>Asterales</taxon>
        <taxon>Asteraceae</taxon>
        <taxon>Cichorioideae</taxon>
        <taxon>Cichorieae</taxon>
        <taxon>Lactucinae</taxon>
        <taxon>Lactuca</taxon>
    </lineage>
</organism>
<keyword evidence="2" id="KW-0539">Nucleus</keyword>
<dbReference type="EMBL" id="NBSK02000005">
    <property type="protein sequence ID" value="KAJ0207039.1"/>
    <property type="molecule type" value="Genomic_DNA"/>
</dbReference>
<comment type="caution">
    <text evidence="4">The sequence shown here is derived from an EMBL/GenBank/DDBJ whole genome shotgun (WGS) entry which is preliminary data.</text>
</comment>
<evidence type="ECO:0000259" key="3">
    <source>
        <dbReference type="Pfam" id="PF16987"/>
    </source>
</evidence>
<dbReference type="GO" id="GO:0003712">
    <property type="term" value="F:transcription coregulator activity"/>
    <property type="evidence" value="ECO:0007669"/>
    <property type="project" value="InterPro"/>
</dbReference>
<dbReference type="Proteomes" id="UP000235145">
    <property type="component" value="Unassembled WGS sequence"/>
</dbReference>
<evidence type="ECO:0000256" key="2">
    <source>
        <dbReference type="ARBA" id="ARBA00023242"/>
    </source>
</evidence>
<dbReference type="InterPro" id="IPR036546">
    <property type="entry name" value="MED15_KIX"/>
</dbReference>
<feature type="domain" description="Mediator complex subunit 15 KIX" evidence="3">
    <location>
        <begin position="13"/>
        <end position="58"/>
    </location>
</feature>